<feature type="compositionally biased region" description="Low complexity" evidence="1">
    <location>
        <begin position="200"/>
        <end position="214"/>
    </location>
</feature>
<dbReference type="InterPro" id="IPR008565">
    <property type="entry name" value="TtsA-like_GH18_dom"/>
</dbReference>
<dbReference type="EMBL" id="BSDO01000002">
    <property type="protein sequence ID" value="GLI21909.1"/>
    <property type="molecule type" value="Genomic_DNA"/>
</dbReference>
<evidence type="ECO:0000256" key="2">
    <source>
        <dbReference type="SAM" id="Phobius"/>
    </source>
</evidence>
<dbReference type="InterPro" id="IPR023346">
    <property type="entry name" value="Lysozyme-like_dom_sf"/>
</dbReference>
<keyword evidence="2" id="KW-0472">Membrane</keyword>
<evidence type="ECO:0000259" key="3">
    <source>
        <dbReference type="Pfam" id="PF05838"/>
    </source>
</evidence>
<dbReference type="Pfam" id="PF05838">
    <property type="entry name" value="Glyco_hydro_108"/>
    <property type="match status" value="1"/>
</dbReference>
<feature type="transmembrane region" description="Helical" evidence="2">
    <location>
        <begin position="261"/>
        <end position="282"/>
    </location>
</feature>
<proteinExistence type="predicted"/>
<feature type="region of interest" description="Disordered" evidence="1">
    <location>
        <begin position="186"/>
        <end position="228"/>
    </location>
</feature>
<reference evidence="5 7" key="2">
    <citation type="submission" date="2023-07" db="EMBL/GenBank/DDBJ databases">
        <title>Genomic Encyclopedia of Type Strains, Phase IV (KMG-IV): sequencing the most valuable type-strain genomes for metagenomic binning, comparative biology and taxonomic classification.</title>
        <authorList>
            <person name="Goeker M."/>
        </authorList>
    </citation>
    <scope>NUCLEOTIDE SEQUENCE [LARGE SCALE GENOMIC DNA]</scope>
    <source>
        <strain evidence="5 7">DSM 338</strain>
    </source>
</reference>
<gene>
    <name evidence="5" type="ORF">GGQ86_000789</name>
    <name evidence="4" type="ORF">XFLAVUS301_15830</name>
</gene>
<name>A0A9W6CMD7_XANFL</name>
<keyword evidence="7" id="KW-1185">Reference proteome</keyword>
<evidence type="ECO:0000313" key="5">
    <source>
        <dbReference type="EMBL" id="MDR6332342.1"/>
    </source>
</evidence>
<organism evidence="4 6">
    <name type="scientific">Xanthobacter flavus</name>
    <dbReference type="NCBI Taxonomy" id="281"/>
    <lineage>
        <taxon>Bacteria</taxon>
        <taxon>Pseudomonadati</taxon>
        <taxon>Pseudomonadota</taxon>
        <taxon>Alphaproteobacteria</taxon>
        <taxon>Hyphomicrobiales</taxon>
        <taxon>Xanthobacteraceae</taxon>
        <taxon>Xanthobacter</taxon>
    </lineage>
</organism>
<dbReference type="CDD" id="cd13926">
    <property type="entry name" value="N-acetylmuramidase_GH108"/>
    <property type="match status" value="1"/>
</dbReference>
<evidence type="ECO:0000256" key="1">
    <source>
        <dbReference type="SAM" id="MobiDB-lite"/>
    </source>
</evidence>
<comment type="caution">
    <text evidence="4">The sequence shown here is derived from an EMBL/GenBank/DDBJ whole genome shotgun (WGS) entry which is preliminary data.</text>
</comment>
<evidence type="ECO:0000313" key="7">
    <source>
        <dbReference type="Proteomes" id="UP001245370"/>
    </source>
</evidence>
<reference evidence="4" key="1">
    <citation type="submission" date="2022-12" db="EMBL/GenBank/DDBJ databases">
        <title>Reference genome sequencing for broad-spectrum identification of bacterial and archaeal isolates by mass spectrometry.</title>
        <authorList>
            <person name="Sekiguchi Y."/>
            <person name="Tourlousse D.M."/>
        </authorList>
    </citation>
    <scope>NUCLEOTIDE SEQUENCE</scope>
    <source>
        <strain evidence="4">301</strain>
    </source>
</reference>
<evidence type="ECO:0000313" key="4">
    <source>
        <dbReference type="EMBL" id="GLI21909.1"/>
    </source>
</evidence>
<dbReference type="SUPFAM" id="SSF53955">
    <property type="entry name" value="Lysozyme-like"/>
    <property type="match status" value="1"/>
</dbReference>
<protein>
    <submittedName>
        <fullName evidence="5">Lysozyme family protein</fullName>
    </submittedName>
</protein>
<dbReference type="Proteomes" id="UP001144397">
    <property type="component" value="Unassembled WGS sequence"/>
</dbReference>
<dbReference type="AlphaFoldDB" id="A0A9W6CMD7"/>
<dbReference type="Proteomes" id="UP001245370">
    <property type="component" value="Unassembled WGS sequence"/>
</dbReference>
<accession>A0A9W6CMD7</accession>
<dbReference type="GeneID" id="95762374"/>
<keyword evidence="2" id="KW-0812">Transmembrane</keyword>
<evidence type="ECO:0000313" key="6">
    <source>
        <dbReference type="Proteomes" id="UP001144397"/>
    </source>
</evidence>
<feature type="domain" description="TtsA-like Glycoside hydrolase family 108" evidence="3">
    <location>
        <begin position="12"/>
        <end position="95"/>
    </location>
</feature>
<dbReference type="EMBL" id="JAVDPY010000001">
    <property type="protein sequence ID" value="MDR6332342.1"/>
    <property type="molecule type" value="Genomic_DNA"/>
</dbReference>
<dbReference type="Gene3D" id="1.20.141.10">
    <property type="entry name" value="Chitosanase, subunit A, domain 1"/>
    <property type="match status" value="1"/>
</dbReference>
<keyword evidence="2" id="KW-1133">Transmembrane helix</keyword>
<dbReference type="RefSeq" id="WP_281806863.1">
    <property type="nucleotide sequence ID" value="NZ_BSDO01000002.1"/>
</dbReference>
<sequence length="315" mass="32898">MVAQNFAPSLACVLVHEGGKDDDPNDPGGRTAYGVIQRRYNQYRKAKGLPVRDVWDITPAEREEIYKVYYWDVCRAADLPAGLDYCVFDACVNSGDAQAAKWLQRALNDVRAKTGQGTIAVDARIGDGTVQAANEIDDVDAVIAALSERRLAMLQNLKTWRLYGKGWGRRVADVKKLAQAVARGSVPAPTPAGWVKAPDKAPAAAGGSPTSPKALPSDAKPLPSPTGGVVASTIGTAASGTTAVTTQAAPLQGRSATFDSILFGLLALGVLLTLAGGAWAWWASRKAKQMVAELDIGPPPAVANDNAAAPAEAAA</sequence>